<organism evidence="1">
    <name type="scientific">marine sediment metagenome</name>
    <dbReference type="NCBI Taxonomy" id="412755"/>
    <lineage>
        <taxon>unclassified sequences</taxon>
        <taxon>metagenomes</taxon>
        <taxon>ecological metagenomes</taxon>
    </lineage>
</organism>
<protein>
    <submittedName>
        <fullName evidence="1">Uncharacterized protein</fullName>
    </submittedName>
</protein>
<dbReference type="AlphaFoldDB" id="X1UKZ1"/>
<name>X1UKZ1_9ZZZZ</name>
<dbReference type="EMBL" id="BARW01020555">
    <property type="protein sequence ID" value="GAI92989.1"/>
    <property type="molecule type" value="Genomic_DNA"/>
</dbReference>
<reference evidence="1" key="1">
    <citation type="journal article" date="2014" name="Front. Microbiol.">
        <title>High frequency of phylogenetically diverse reductive dehalogenase-homologous genes in deep subseafloor sedimentary metagenomes.</title>
        <authorList>
            <person name="Kawai M."/>
            <person name="Futagami T."/>
            <person name="Toyoda A."/>
            <person name="Takaki Y."/>
            <person name="Nishi S."/>
            <person name="Hori S."/>
            <person name="Arai W."/>
            <person name="Tsubouchi T."/>
            <person name="Morono Y."/>
            <person name="Uchiyama I."/>
            <person name="Ito T."/>
            <person name="Fujiyama A."/>
            <person name="Inagaki F."/>
            <person name="Takami H."/>
        </authorList>
    </citation>
    <scope>NUCLEOTIDE SEQUENCE</scope>
    <source>
        <strain evidence="1">Expedition CK06-06</strain>
    </source>
</reference>
<accession>X1UKZ1</accession>
<comment type="caution">
    <text evidence="1">The sequence shown here is derived from an EMBL/GenBank/DDBJ whole genome shotgun (WGS) entry which is preliminary data.</text>
</comment>
<sequence length="123" mass="14137">MTEVEYQPRKKVIIHEYTKYDSVEQLVRNAFANVPPGANVGPLKWINGIVLVHSNYPHTDAIVKELIEGRLHWNHVSIAPLDDYQSSIHLPDTRITAPIINVSYNEVFQSIAEYIIENLMKEK</sequence>
<evidence type="ECO:0000313" key="1">
    <source>
        <dbReference type="EMBL" id="GAI92989.1"/>
    </source>
</evidence>
<gene>
    <name evidence="1" type="ORF">S12H4_34705</name>
</gene>
<proteinExistence type="predicted"/>